<accession>A0AAD5I944</accession>
<reference evidence="2" key="1">
    <citation type="journal article" date="2022" name="Plant J.">
        <title>Strategies of tolerance reflected in two North American maple genomes.</title>
        <authorList>
            <person name="McEvoy S.L."/>
            <person name="Sezen U.U."/>
            <person name="Trouern-Trend A."/>
            <person name="McMahon S.M."/>
            <person name="Schaberg P.G."/>
            <person name="Yang J."/>
            <person name="Wegrzyn J.L."/>
            <person name="Swenson N.G."/>
        </authorList>
    </citation>
    <scope>NUCLEOTIDE SEQUENCE</scope>
    <source>
        <strain evidence="2">91603</strain>
    </source>
</reference>
<name>A0AAD5I944_ACENE</name>
<proteinExistence type="predicted"/>
<dbReference type="Proteomes" id="UP001064489">
    <property type="component" value="Chromosome 12"/>
</dbReference>
<dbReference type="EMBL" id="JAJSOW010000107">
    <property type="protein sequence ID" value="KAI9156292.1"/>
    <property type="molecule type" value="Genomic_DNA"/>
</dbReference>
<comment type="caution">
    <text evidence="2">The sequence shown here is derived from an EMBL/GenBank/DDBJ whole genome shotgun (WGS) entry which is preliminary data.</text>
</comment>
<dbReference type="PANTHER" id="PTHR42648">
    <property type="entry name" value="TRANSPOSASE, PUTATIVE-RELATED"/>
    <property type="match status" value="1"/>
</dbReference>
<sequence length="227" mass="25127">MGHWVQTCYVLNGYPTSHPKAKVNSGSKRFSNHNKPVAYHVLEGFSKEEGNRVVGISEAQLKQLLSLVDNKNEGSSSQAHVDTKPGFSKDLATKKMIGLGKQCNGLYYLVAVATKKSVTMSSSHTNQPACNLITSSADLRHNCLGHASPPRLGFIAKNFLNCSIQSNNACPICPLAKQSHLLFSHSVISSTKSFEIIHYDIWGRYRHPYLSGAYYFLTIVDDFTRFT</sequence>
<evidence type="ECO:0000313" key="2">
    <source>
        <dbReference type="EMBL" id="KAI9156292.1"/>
    </source>
</evidence>
<evidence type="ECO:0000313" key="3">
    <source>
        <dbReference type="Proteomes" id="UP001064489"/>
    </source>
</evidence>
<dbReference type="InterPro" id="IPR039537">
    <property type="entry name" value="Retrotran_Ty1/copia-like"/>
</dbReference>
<dbReference type="PANTHER" id="PTHR42648:SF31">
    <property type="entry name" value="RNA-DIRECTED DNA POLYMERASE"/>
    <property type="match status" value="1"/>
</dbReference>
<organism evidence="2 3">
    <name type="scientific">Acer negundo</name>
    <name type="common">Box elder</name>
    <dbReference type="NCBI Taxonomy" id="4023"/>
    <lineage>
        <taxon>Eukaryota</taxon>
        <taxon>Viridiplantae</taxon>
        <taxon>Streptophyta</taxon>
        <taxon>Embryophyta</taxon>
        <taxon>Tracheophyta</taxon>
        <taxon>Spermatophyta</taxon>
        <taxon>Magnoliopsida</taxon>
        <taxon>eudicotyledons</taxon>
        <taxon>Gunneridae</taxon>
        <taxon>Pentapetalae</taxon>
        <taxon>rosids</taxon>
        <taxon>malvids</taxon>
        <taxon>Sapindales</taxon>
        <taxon>Sapindaceae</taxon>
        <taxon>Hippocastanoideae</taxon>
        <taxon>Acereae</taxon>
        <taxon>Acer</taxon>
    </lineage>
</organism>
<dbReference type="Pfam" id="PF13976">
    <property type="entry name" value="gag_pre-integrs"/>
    <property type="match status" value="1"/>
</dbReference>
<protein>
    <recommendedName>
        <fullName evidence="1">GAG-pre-integrase domain-containing protein</fullName>
    </recommendedName>
</protein>
<dbReference type="AlphaFoldDB" id="A0AAD5I944"/>
<reference evidence="2" key="2">
    <citation type="submission" date="2023-02" db="EMBL/GenBank/DDBJ databases">
        <authorList>
            <person name="Swenson N.G."/>
            <person name="Wegrzyn J.L."/>
            <person name="Mcevoy S.L."/>
        </authorList>
    </citation>
    <scope>NUCLEOTIDE SEQUENCE</scope>
    <source>
        <strain evidence="2">91603</strain>
        <tissue evidence="2">Leaf</tissue>
    </source>
</reference>
<dbReference type="InterPro" id="IPR025724">
    <property type="entry name" value="GAG-pre-integrase_dom"/>
</dbReference>
<evidence type="ECO:0000259" key="1">
    <source>
        <dbReference type="Pfam" id="PF13976"/>
    </source>
</evidence>
<gene>
    <name evidence="2" type="ORF">LWI28_003934</name>
</gene>
<feature type="domain" description="GAG-pre-integrase" evidence="1">
    <location>
        <begin position="119"/>
        <end position="178"/>
    </location>
</feature>
<keyword evidence="3" id="KW-1185">Reference proteome</keyword>